<keyword evidence="3" id="KW-1185">Reference proteome</keyword>
<dbReference type="SUPFAM" id="SSF53098">
    <property type="entry name" value="Ribonuclease H-like"/>
    <property type="match status" value="1"/>
</dbReference>
<dbReference type="PROSITE" id="PS50879">
    <property type="entry name" value="RNASE_H_1"/>
    <property type="match status" value="1"/>
</dbReference>
<accession>A0A4Y2MJW0</accession>
<feature type="domain" description="RNase H type-1" evidence="1">
    <location>
        <begin position="1"/>
        <end position="92"/>
    </location>
</feature>
<organism evidence="2 3">
    <name type="scientific">Araneus ventricosus</name>
    <name type="common">Orbweaver spider</name>
    <name type="synonym">Epeira ventricosa</name>
    <dbReference type="NCBI Taxonomy" id="182803"/>
    <lineage>
        <taxon>Eukaryota</taxon>
        <taxon>Metazoa</taxon>
        <taxon>Ecdysozoa</taxon>
        <taxon>Arthropoda</taxon>
        <taxon>Chelicerata</taxon>
        <taxon>Arachnida</taxon>
        <taxon>Araneae</taxon>
        <taxon>Araneomorphae</taxon>
        <taxon>Entelegynae</taxon>
        <taxon>Araneoidea</taxon>
        <taxon>Araneidae</taxon>
        <taxon>Araneus</taxon>
    </lineage>
</organism>
<dbReference type="GO" id="GO:0003676">
    <property type="term" value="F:nucleic acid binding"/>
    <property type="evidence" value="ECO:0007669"/>
    <property type="project" value="InterPro"/>
</dbReference>
<dbReference type="OrthoDB" id="6437652at2759"/>
<comment type="caution">
    <text evidence="2">The sequence shown here is derived from an EMBL/GenBank/DDBJ whole genome shotgun (WGS) entry which is preliminary data.</text>
</comment>
<name>A0A4Y2MJW0_ARAVE</name>
<dbReference type="Gene3D" id="3.30.420.10">
    <property type="entry name" value="Ribonuclease H-like superfamily/Ribonuclease H"/>
    <property type="match status" value="1"/>
</dbReference>
<evidence type="ECO:0000259" key="1">
    <source>
        <dbReference type="PROSITE" id="PS50879"/>
    </source>
</evidence>
<dbReference type="Proteomes" id="UP000499080">
    <property type="component" value="Unassembled WGS sequence"/>
</dbReference>
<dbReference type="Pfam" id="PF00075">
    <property type="entry name" value="RNase_H"/>
    <property type="match status" value="1"/>
</dbReference>
<dbReference type="InterPro" id="IPR002156">
    <property type="entry name" value="RNaseH_domain"/>
</dbReference>
<protein>
    <recommendedName>
        <fullName evidence="1">RNase H type-1 domain-containing protein</fullName>
    </recommendedName>
</protein>
<dbReference type="InterPro" id="IPR012337">
    <property type="entry name" value="RNaseH-like_sf"/>
</dbReference>
<dbReference type="AlphaFoldDB" id="A0A4Y2MJW0"/>
<reference evidence="2 3" key="1">
    <citation type="journal article" date="2019" name="Sci. Rep.">
        <title>Orb-weaving spider Araneus ventricosus genome elucidates the spidroin gene catalogue.</title>
        <authorList>
            <person name="Kono N."/>
            <person name="Nakamura H."/>
            <person name="Ohtoshi R."/>
            <person name="Moran D.A.P."/>
            <person name="Shinohara A."/>
            <person name="Yoshida Y."/>
            <person name="Fujiwara M."/>
            <person name="Mori M."/>
            <person name="Tomita M."/>
            <person name="Arakawa K."/>
        </authorList>
    </citation>
    <scope>NUCLEOTIDE SEQUENCE [LARGE SCALE GENOMIC DNA]</scope>
</reference>
<gene>
    <name evidence="2" type="ORF">AVEN_131175_1</name>
</gene>
<proteinExistence type="predicted"/>
<dbReference type="CDD" id="cd09276">
    <property type="entry name" value="Rnase_HI_RT_non_LTR"/>
    <property type="match status" value="1"/>
</dbReference>
<evidence type="ECO:0000313" key="3">
    <source>
        <dbReference type="Proteomes" id="UP000499080"/>
    </source>
</evidence>
<sequence length="172" mass="19071">MNYFNSLFQAELAGINFAAGWPLERNIKIKVFSDSKSSIEAIRRPKVKSNFVLSAKDNLCNAKDLISIVWMKAHAGNPGNKLADHLAKITSSCGPYMSISAPYSYVLNLSEFSSRVLARSFNTCDHTFKGERKRTNTPGSALELAPKMGSFQRMLFLKDTAIVERLVESGCL</sequence>
<evidence type="ECO:0000313" key="2">
    <source>
        <dbReference type="EMBL" id="GBN27438.1"/>
    </source>
</evidence>
<dbReference type="InterPro" id="IPR036397">
    <property type="entry name" value="RNaseH_sf"/>
</dbReference>
<dbReference type="EMBL" id="BGPR01007513">
    <property type="protein sequence ID" value="GBN27438.1"/>
    <property type="molecule type" value="Genomic_DNA"/>
</dbReference>
<dbReference type="GO" id="GO:0004523">
    <property type="term" value="F:RNA-DNA hybrid ribonuclease activity"/>
    <property type="evidence" value="ECO:0007669"/>
    <property type="project" value="InterPro"/>
</dbReference>